<dbReference type="Gramene" id="ONK68594">
    <property type="protein sequence ID" value="ONK68594"/>
    <property type="gene ID" value="A4U43_C05F13760"/>
</dbReference>
<evidence type="ECO:0000313" key="8">
    <source>
        <dbReference type="Proteomes" id="UP000243459"/>
    </source>
</evidence>
<evidence type="ECO:0008006" key="9">
    <source>
        <dbReference type="Google" id="ProtNLM"/>
    </source>
</evidence>
<dbReference type="AlphaFoldDB" id="A0A5P1ES25"/>
<sequence length="201" mass="21829">MIFNHDPPTCFGCQECGGPSRCGMKCSALVANNVGGYDICQTIGYGSNLDISLIDAKDPQKGVVLKMSAVGRDHNCSLSVSVFCDSREAQVPSSLQLLGSCDYATELRHPSGCAKVISSHGSGWGWFGTLMIIVLCLLGGYILIGTIYRFFFLGIHGAEAIPNLEFWLSLPHRAKTMLGAVIRRFRGRSRRGRGSYEPMES</sequence>
<dbReference type="GO" id="GO:0000139">
    <property type="term" value="C:Golgi membrane"/>
    <property type="evidence" value="ECO:0007669"/>
    <property type="project" value="UniProtKB-SubCell"/>
</dbReference>
<evidence type="ECO:0000256" key="3">
    <source>
        <dbReference type="ARBA" id="ARBA00022729"/>
    </source>
</evidence>
<accession>A0A5P1ES25</accession>
<dbReference type="PANTHER" id="PTHR15071">
    <property type="entry name" value="MANNOSE-6-PHOSPHATE RECEPTOR FAMILY MEMBER"/>
    <property type="match status" value="1"/>
</dbReference>
<proteinExistence type="predicted"/>
<keyword evidence="3" id="KW-0732">Signal</keyword>
<evidence type="ECO:0000313" key="7">
    <source>
        <dbReference type="EMBL" id="ONK68594.1"/>
    </source>
</evidence>
<evidence type="ECO:0000256" key="2">
    <source>
        <dbReference type="ARBA" id="ARBA00022692"/>
    </source>
</evidence>
<protein>
    <recommendedName>
        <fullName evidence="9">Autophagy-related protein 27</fullName>
    </recommendedName>
</protein>
<dbReference type="InterPro" id="IPR018939">
    <property type="entry name" value="Autophagy-rel_prot_27"/>
</dbReference>
<dbReference type="PANTHER" id="PTHR15071:SF0">
    <property type="entry name" value="MANNOSE 6-PHOSPHATE RECEPTOR-LIKE PROTEIN 1"/>
    <property type="match status" value="1"/>
</dbReference>
<organism evidence="7 8">
    <name type="scientific">Asparagus officinalis</name>
    <name type="common">Garden asparagus</name>
    <dbReference type="NCBI Taxonomy" id="4686"/>
    <lineage>
        <taxon>Eukaryota</taxon>
        <taxon>Viridiplantae</taxon>
        <taxon>Streptophyta</taxon>
        <taxon>Embryophyta</taxon>
        <taxon>Tracheophyta</taxon>
        <taxon>Spermatophyta</taxon>
        <taxon>Magnoliopsida</taxon>
        <taxon>Liliopsida</taxon>
        <taxon>Asparagales</taxon>
        <taxon>Asparagaceae</taxon>
        <taxon>Asparagoideae</taxon>
        <taxon>Asparagus</taxon>
    </lineage>
</organism>
<dbReference type="EMBL" id="CM007385">
    <property type="protein sequence ID" value="ONK68594.1"/>
    <property type="molecule type" value="Genomic_DNA"/>
</dbReference>
<evidence type="ECO:0000256" key="5">
    <source>
        <dbReference type="ARBA" id="ARBA00023136"/>
    </source>
</evidence>
<evidence type="ECO:0000256" key="4">
    <source>
        <dbReference type="ARBA" id="ARBA00022989"/>
    </source>
</evidence>
<keyword evidence="4 6" id="KW-1133">Transmembrane helix</keyword>
<comment type="subcellular location">
    <subcellularLocation>
        <location evidence="1">Membrane</location>
        <topology evidence="1">Single-pass membrane protein</topology>
    </subcellularLocation>
</comment>
<dbReference type="Pfam" id="PF09451">
    <property type="entry name" value="ATG27"/>
    <property type="match status" value="1"/>
</dbReference>
<evidence type="ECO:0000256" key="6">
    <source>
        <dbReference type="SAM" id="Phobius"/>
    </source>
</evidence>
<evidence type="ECO:0000256" key="1">
    <source>
        <dbReference type="ARBA" id="ARBA00004167"/>
    </source>
</evidence>
<keyword evidence="2 6" id="KW-0812">Transmembrane</keyword>
<name>A0A5P1ES25_ASPOF</name>
<dbReference type="OMA" id="DICQTIG"/>
<dbReference type="Proteomes" id="UP000243459">
    <property type="component" value="Chromosome 5"/>
</dbReference>
<keyword evidence="8" id="KW-1185">Reference proteome</keyword>
<keyword evidence="5 6" id="KW-0472">Membrane</keyword>
<feature type="transmembrane region" description="Helical" evidence="6">
    <location>
        <begin position="123"/>
        <end position="144"/>
    </location>
</feature>
<gene>
    <name evidence="7" type="ORF">A4U43_C05F13760</name>
</gene>
<reference evidence="8" key="1">
    <citation type="journal article" date="2017" name="Nat. Commun.">
        <title>The asparagus genome sheds light on the origin and evolution of a young Y chromosome.</title>
        <authorList>
            <person name="Harkess A."/>
            <person name="Zhou J."/>
            <person name="Xu C."/>
            <person name="Bowers J.E."/>
            <person name="Van der Hulst R."/>
            <person name="Ayyampalayam S."/>
            <person name="Mercati F."/>
            <person name="Riccardi P."/>
            <person name="McKain M.R."/>
            <person name="Kakrana A."/>
            <person name="Tang H."/>
            <person name="Ray J."/>
            <person name="Groenendijk J."/>
            <person name="Arikit S."/>
            <person name="Mathioni S.M."/>
            <person name="Nakano M."/>
            <person name="Shan H."/>
            <person name="Telgmann-Rauber A."/>
            <person name="Kanno A."/>
            <person name="Yue Z."/>
            <person name="Chen H."/>
            <person name="Li W."/>
            <person name="Chen Y."/>
            <person name="Xu X."/>
            <person name="Zhang Y."/>
            <person name="Luo S."/>
            <person name="Chen H."/>
            <person name="Gao J."/>
            <person name="Mao Z."/>
            <person name="Pires J.C."/>
            <person name="Luo M."/>
            <person name="Kudrna D."/>
            <person name="Wing R.A."/>
            <person name="Meyers B.C."/>
            <person name="Yi K."/>
            <person name="Kong H."/>
            <person name="Lavrijsen P."/>
            <person name="Sunseri F."/>
            <person name="Falavigna A."/>
            <person name="Ye Y."/>
            <person name="Leebens-Mack J.H."/>
            <person name="Chen G."/>
        </authorList>
    </citation>
    <scope>NUCLEOTIDE SEQUENCE [LARGE SCALE GENOMIC DNA]</scope>
    <source>
        <strain evidence="8">cv. DH0086</strain>
    </source>
</reference>